<dbReference type="PANTHER" id="PTHR47901:SF8">
    <property type="entry name" value="CASPASE-3"/>
    <property type="match status" value="1"/>
</dbReference>
<dbReference type="InterPro" id="IPR015917">
    <property type="entry name" value="Pept_C14A"/>
</dbReference>
<evidence type="ECO:0000313" key="8">
    <source>
        <dbReference type="EMBL" id="KAK6324514.1"/>
    </source>
</evidence>
<protein>
    <submittedName>
        <fullName evidence="8">Uncharacterized protein</fullName>
    </submittedName>
</protein>
<dbReference type="SMART" id="SM00115">
    <property type="entry name" value="CASc"/>
    <property type="match status" value="1"/>
</dbReference>
<evidence type="ECO:0000256" key="1">
    <source>
        <dbReference type="ARBA" id="ARBA00010134"/>
    </source>
</evidence>
<dbReference type="InterPro" id="IPR001309">
    <property type="entry name" value="Pept_C14_p20"/>
</dbReference>
<gene>
    <name evidence="8" type="ORF">J4Q44_G00038560</name>
</gene>
<keyword evidence="4" id="KW-0378">Hydrolase</keyword>
<dbReference type="SUPFAM" id="SSF52129">
    <property type="entry name" value="Caspase-like"/>
    <property type="match status" value="1"/>
</dbReference>
<dbReference type="Pfam" id="PF00656">
    <property type="entry name" value="Peptidase_C14"/>
    <property type="match status" value="1"/>
</dbReference>
<dbReference type="Pfam" id="PF13358">
    <property type="entry name" value="DDE_3"/>
    <property type="match status" value="1"/>
</dbReference>
<keyword evidence="9" id="KW-1185">Reference proteome</keyword>
<organism evidence="8 9">
    <name type="scientific">Coregonus suidteri</name>
    <dbReference type="NCBI Taxonomy" id="861788"/>
    <lineage>
        <taxon>Eukaryota</taxon>
        <taxon>Metazoa</taxon>
        <taxon>Chordata</taxon>
        <taxon>Craniata</taxon>
        <taxon>Vertebrata</taxon>
        <taxon>Euteleostomi</taxon>
        <taxon>Actinopterygii</taxon>
        <taxon>Neopterygii</taxon>
        <taxon>Teleostei</taxon>
        <taxon>Protacanthopterygii</taxon>
        <taxon>Salmoniformes</taxon>
        <taxon>Salmonidae</taxon>
        <taxon>Coregoninae</taxon>
        <taxon>Coregonus</taxon>
    </lineage>
</organism>
<dbReference type="Proteomes" id="UP001356427">
    <property type="component" value="Unassembled WGS sequence"/>
</dbReference>
<dbReference type="InterPro" id="IPR038717">
    <property type="entry name" value="Tc1-like_DDE_dom"/>
</dbReference>
<dbReference type="InterPro" id="IPR002398">
    <property type="entry name" value="Pept_C14"/>
</dbReference>
<dbReference type="AlphaFoldDB" id="A0AAN8R5R9"/>
<dbReference type="PROSITE" id="PS01122">
    <property type="entry name" value="CASPASE_CYS"/>
    <property type="match status" value="1"/>
</dbReference>
<dbReference type="InterPro" id="IPR033139">
    <property type="entry name" value="Caspase_cys_AS"/>
</dbReference>
<dbReference type="PROSITE" id="PS50208">
    <property type="entry name" value="CASPASE_P20"/>
    <property type="match status" value="1"/>
</dbReference>
<evidence type="ECO:0000313" key="9">
    <source>
        <dbReference type="Proteomes" id="UP001356427"/>
    </source>
</evidence>
<name>A0AAN8R5R9_9TELE</name>
<evidence type="ECO:0000256" key="2">
    <source>
        <dbReference type="ARBA" id="ARBA00022670"/>
    </source>
</evidence>
<reference evidence="8 9" key="1">
    <citation type="submission" date="2021-04" db="EMBL/GenBank/DDBJ databases">
        <authorList>
            <person name="De Guttry C."/>
            <person name="Zahm M."/>
            <person name="Klopp C."/>
            <person name="Cabau C."/>
            <person name="Louis A."/>
            <person name="Berthelot C."/>
            <person name="Parey E."/>
            <person name="Roest Crollius H."/>
            <person name="Montfort J."/>
            <person name="Robinson-Rechavi M."/>
            <person name="Bucao C."/>
            <person name="Bouchez O."/>
            <person name="Gislard M."/>
            <person name="Lluch J."/>
            <person name="Milhes M."/>
            <person name="Lampietro C."/>
            <person name="Lopez Roques C."/>
            <person name="Donnadieu C."/>
            <person name="Braasch I."/>
            <person name="Desvignes T."/>
            <person name="Postlethwait J."/>
            <person name="Bobe J."/>
            <person name="Wedekind C."/>
            <person name="Guiguen Y."/>
        </authorList>
    </citation>
    <scope>NUCLEOTIDE SEQUENCE [LARGE SCALE GENOMIC DNA]</scope>
    <source>
        <strain evidence="8">Cs_M1</strain>
        <tissue evidence="8">Blood</tissue>
    </source>
</reference>
<dbReference type="InterPro" id="IPR036397">
    <property type="entry name" value="RNaseH_sf"/>
</dbReference>
<feature type="domain" description="Caspase family p10" evidence="6">
    <location>
        <begin position="142"/>
        <end position="221"/>
    </location>
</feature>
<dbReference type="GO" id="GO:0006508">
    <property type="term" value="P:proteolysis"/>
    <property type="evidence" value="ECO:0007669"/>
    <property type="project" value="UniProtKB-KW"/>
</dbReference>
<dbReference type="GO" id="GO:0003676">
    <property type="term" value="F:nucleic acid binding"/>
    <property type="evidence" value="ECO:0007669"/>
    <property type="project" value="InterPro"/>
</dbReference>
<dbReference type="GO" id="GO:0004197">
    <property type="term" value="F:cysteine-type endopeptidase activity"/>
    <property type="evidence" value="ECO:0007669"/>
    <property type="project" value="InterPro"/>
</dbReference>
<dbReference type="InterPro" id="IPR011600">
    <property type="entry name" value="Pept_C14_caspase"/>
</dbReference>
<comment type="similarity">
    <text evidence="1 5">Belongs to the peptidase C14A family.</text>
</comment>
<dbReference type="Gene3D" id="3.40.50.1460">
    <property type="match status" value="1"/>
</dbReference>
<dbReference type="InterPro" id="IPR029030">
    <property type="entry name" value="Caspase-like_dom_sf"/>
</dbReference>
<comment type="caution">
    <text evidence="8">The sequence shown here is derived from an EMBL/GenBank/DDBJ whole genome shotgun (WGS) entry which is preliminary data.</text>
</comment>
<dbReference type="InterPro" id="IPR002138">
    <property type="entry name" value="Pept_C14_p10"/>
</dbReference>
<evidence type="ECO:0000256" key="4">
    <source>
        <dbReference type="ARBA" id="ARBA00022801"/>
    </source>
</evidence>
<feature type="domain" description="Caspase family p20" evidence="7">
    <location>
        <begin position="20"/>
        <end position="124"/>
    </location>
</feature>
<dbReference type="PANTHER" id="PTHR47901">
    <property type="entry name" value="CASPASE RECRUITMENT DOMAIN-CONTAINING PROTEIN 18"/>
    <property type="match status" value="1"/>
</dbReference>
<dbReference type="EMBL" id="JAGTTL010000003">
    <property type="protein sequence ID" value="KAK6324514.1"/>
    <property type="molecule type" value="Genomic_DNA"/>
</dbReference>
<dbReference type="PRINTS" id="PR00376">
    <property type="entry name" value="IL1BCENZYME"/>
</dbReference>
<evidence type="ECO:0000259" key="6">
    <source>
        <dbReference type="PROSITE" id="PS50207"/>
    </source>
</evidence>
<evidence type="ECO:0000259" key="7">
    <source>
        <dbReference type="PROSITE" id="PS50208"/>
    </source>
</evidence>
<evidence type="ECO:0000256" key="5">
    <source>
        <dbReference type="RuleBase" id="RU003971"/>
    </source>
</evidence>
<evidence type="ECO:0000256" key="3">
    <source>
        <dbReference type="ARBA" id="ARBA00022703"/>
    </source>
</evidence>
<sequence>MDRYELSKSRRALILCDMKRRGAEHDVQRMEVLFKRNGFRHTAVNALNQKEVMTAFRTFRDELPCDVSCLMVVIMCHGRLGHISVSNGEEIELEEIYQMFNNRLCPALREKPKLFVVQACRGVKEHPKHPYMDGSKQSGPLTSKLLPTESDIMVVYAVCPEKLAIRHQDYGCPLFVEMEKVFVDFSTSRHMYELFTKVNGSLDRRVEKQGFTFDREAPRREAKKDQLTRLDPAIGTGRLHRIEGRMDGAMYREILANNLLPSVRALKMGRGWVFQHDNDLKHTARATKEWLRKKHLKVLEWPSQSPDLNPIEHIWRELKVRIAQRQPRNLKDLEKVCMEEWAKIPPAVCANLVKTYRKRMISVIANKGFCTKY</sequence>
<keyword evidence="3" id="KW-0053">Apoptosis</keyword>
<dbReference type="Gene3D" id="3.30.420.10">
    <property type="entry name" value="Ribonuclease H-like superfamily/Ribonuclease H"/>
    <property type="match status" value="1"/>
</dbReference>
<accession>A0AAN8R5R9</accession>
<dbReference type="PROSITE" id="PS50207">
    <property type="entry name" value="CASPASE_P10"/>
    <property type="match status" value="1"/>
</dbReference>
<keyword evidence="2" id="KW-0645">Protease</keyword>
<proteinExistence type="inferred from homology"/>
<dbReference type="GO" id="GO:0006915">
    <property type="term" value="P:apoptotic process"/>
    <property type="evidence" value="ECO:0007669"/>
    <property type="project" value="UniProtKB-KW"/>
</dbReference>